<sequence length="372" mass="41866">MANSNDAPNTAPSQLSKKNSKNPEKKPEDAIARAKRTSFVFPSALTFVIAAIAFIMAGYAIYQNKQLNQQKQITRSVLDTLVLNQHQANKKVDGVEQTLMNTQTTMQKQIGKLNEQLQSTLRQQSYQKEDWLLLKARYYLELARINAHWSDNQYATLALLEEADTLLKSNPDQRLYAVRQAIAMEMARIKAMPAVDIAGIMSKLDAAQAIISRLPVRQTFNTPKSDNPTAASTQNGSPAWRERLRDSLNLLEKLVVVRYNNEDIKPLLSPLHQALLQESIRMNLQEAQWAVLRQNTQIFKQSINQAMKDITRTFEQNAPATQALMKDLQSLKETELSPTKPVIDKSLPLLNQVIESNNTPAATPSRASEKDS</sequence>
<evidence type="ECO:0000313" key="4">
    <source>
        <dbReference type="Proteomes" id="UP000054877"/>
    </source>
</evidence>
<dbReference type="InterPro" id="IPR007470">
    <property type="entry name" value="HemX"/>
</dbReference>
<feature type="transmembrane region" description="Helical" evidence="2">
    <location>
        <begin position="39"/>
        <end position="62"/>
    </location>
</feature>
<organism evidence="3 4">
    <name type="scientific">Legionella spiritensis</name>
    <dbReference type="NCBI Taxonomy" id="452"/>
    <lineage>
        <taxon>Bacteria</taxon>
        <taxon>Pseudomonadati</taxon>
        <taxon>Pseudomonadota</taxon>
        <taxon>Gammaproteobacteria</taxon>
        <taxon>Legionellales</taxon>
        <taxon>Legionellaceae</taxon>
        <taxon>Legionella</taxon>
    </lineage>
</organism>
<dbReference type="PANTHER" id="PTHR38043:SF1">
    <property type="entry name" value="PROTEIN HEMX"/>
    <property type="match status" value="1"/>
</dbReference>
<reference evidence="3 4" key="1">
    <citation type="submission" date="2015-11" db="EMBL/GenBank/DDBJ databases">
        <title>Genomic analysis of 38 Legionella species identifies large and diverse effector repertoires.</title>
        <authorList>
            <person name="Burstein D."/>
            <person name="Amaro F."/>
            <person name="Zusman T."/>
            <person name="Lifshitz Z."/>
            <person name="Cohen O."/>
            <person name="Gilbert J.A."/>
            <person name="Pupko T."/>
            <person name="Shuman H.A."/>
            <person name="Segal G."/>
        </authorList>
    </citation>
    <scope>NUCLEOTIDE SEQUENCE [LARGE SCALE GENOMIC DNA]</scope>
    <source>
        <strain evidence="3 4">Mt.St.Helens-9</strain>
    </source>
</reference>
<dbReference type="Proteomes" id="UP000054877">
    <property type="component" value="Unassembled WGS sequence"/>
</dbReference>
<feature type="region of interest" description="Disordered" evidence="1">
    <location>
        <begin position="219"/>
        <end position="238"/>
    </location>
</feature>
<keyword evidence="4" id="KW-1185">Reference proteome</keyword>
<keyword evidence="3" id="KW-0489">Methyltransferase</keyword>
<keyword evidence="2" id="KW-0812">Transmembrane</keyword>
<evidence type="ECO:0000256" key="1">
    <source>
        <dbReference type="SAM" id="MobiDB-lite"/>
    </source>
</evidence>
<gene>
    <name evidence="3" type="primary">hemX</name>
    <name evidence="3" type="ORF">Lspi_1155</name>
</gene>
<feature type="compositionally biased region" description="Polar residues" evidence="1">
    <location>
        <begin position="219"/>
        <end position="237"/>
    </location>
</feature>
<dbReference type="RefSeq" id="WP_058483093.1">
    <property type="nucleotide sequence ID" value="NZ_CAAAII010000005.1"/>
</dbReference>
<dbReference type="AlphaFoldDB" id="A0A0W0Z5C6"/>
<dbReference type="PATRIC" id="fig|452.5.peg.1280"/>
<dbReference type="GO" id="GO:0032259">
    <property type="term" value="P:methylation"/>
    <property type="evidence" value="ECO:0007669"/>
    <property type="project" value="UniProtKB-KW"/>
</dbReference>
<proteinExistence type="predicted"/>
<accession>A0A0W0Z5C6</accession>
<comment type="caution">
    <text evidence="3">The sequence shown here is derived from an EMBL/GenBank/DDBJ whole genome shotgun (WGS) entry which is preliminary data.</text>
</comment>
<feature type="compositionally biased region" description="Basic and acidic residues" evidence="1">
    <location>
        <begin position="21"/>
        <end position="30"/>
    </location>
</feature>
<feature type="compositionally biased region" description="Polar residues" evidence="1">
    <location>
        <begin position="1"/>
        <end position="15"/>
    </location>
</feature>
<name>A0A0W0Z5C6_LEGSP</name>
<keyword evidence="2" id="KW-0472">Membrane</keyword>
<dbReference type="OrthoDB" id="5653077at2"/>
<dbReference type="Pfam" id="PF04375">
    <property type="entry name" value="HemX"/>
    <property type="match status" value="1"/>
</dbReference>
<dbReference type="EMBL" id="LNYX01000013">
    <property type="protein sequence ID" value="KTD64348.1"/>
    <property type="molecule type" value="Genomic_DNA"/>
</dbReference>
<keyword evidence="3" id="KW-0808">Transferase</keyword>
<feature type="region of interest" description="Disordered" evidence="1">
    <location>
        <begin position="1"/>
        <end position="30"/>
    </location>
</feature>
<keyword evidence="2" id="KW-1133">Transmembrane helix</keyword>
<dbReference type="PANTHER" id="PTHR38043">
    <property type="entry name" value="PROTEIN HEMX"/>
    <property type="match status" value="1"/>
</dbReference>
<protein>
    <submittedName>
        <fullName evidence="3">Uroporphyrinogen III methylase</fullName>
    </submittedName>
</protein>
<evidence type="ECO:0000256" key="2">
    <source>
        <dbReference type="SAM" id="Phobius"/>
    </source>
</evidence>
<evidence type="ECO:0000313" key="3">
    <source>
        <dbReference type="EMBL" id="KTD64348.1"/>
    </source>
</evidence>
<dbReference type="GO" id="GO:0008168">
    <property type="term" value="F:methyltransferase activity"/>
    <property type="evidence" value="ECO:0007669"/>
    <property type="project" value="UniProtKB-KW"/>
</dbReference>
<dbReference type="STRING" id="452.Lspi_1155"/>